<sequence>MDEESDGSNFLNFCYKNKRVELEEGVTIQTWPDGKGNVPETGVIFFDYSSGKRVPHEARPLREEVFQSFLRELSNPGLSEQSKLLMLRTAATTHFYNAEQVRAMVRLVDFRGRVDAVVMLFRRIVDLERFYELVYLMLKPSETAALRTRLGKALKPWLPESEMEVEQITEGTTAVVFLTEEVPADEVPADVSPESALTTEQPEQA</sequence>
<protein>
    <recommendedName>
        <fullName evidence="2">DUF4476 domain-containing protein</fullName>
    </recommendedName>
</protein>
<name>A0A7S4AYZ1_CHRCT</name>
<feature type="compositionally biased region" description="Polar residues" evidence="1">
    <location>
        <begin position="195"/>
        <end position="205"/>
    </location>
</feature>
<evidence type="ECO:0000313" key="3">
    <source>
        <dbReference type="EMBL" id="CAE0748411.1"/>
    </source>
</evidence>
<evidence type="ECO:0000259" key="2">
    <source>
        <dbReference type="Pfam" id="PF14771"/>
    </source>
</evidence>
<proteinExistence type="predicted"/>
<dbReference type="AlphaFoldDB" id="A0A7S4AYZ1"/>
<accession>A0A7S4AYZ1</accession>
<gene>
    <name evidence="3" type="ORF">PCAR00345_LOCUS993</name>
</gene>
<evidence type="ECO:0000256" key="1">
    <source>
        <dbReference type="SAM" id="MobiDB-lite"/>
    </source>
</evidence>
<feature type="region of interest" description="Disordered" evidence="1">
    <location>
        <begin position="184"/>
        <end position="205"/>
    </location>
</feature>
<reference evidence="3" key="1">
    <citation type="submission" date="2021-01" db="EMBL/GenBank/DDBJ databases">
        <authorList>
            <person name="Corre E."/>
            <person name="Pelletier E."/>
            <person name="Niang G."/>
            <person name="Scheremetjew M."/>
            <person name="Finn R."/>
            <person name="Kale V."/>
            <person name="Holt S."/>
            <person name="Cochrane G."/>
            <person name="Meng A."/>
            <person name="Brown T."/>
            <person name="Cohen L."/>
        </authorList>
    </citation>
    <scope>NUCLEOTIDE SEQUENCE</scope>
    <source>
        <strain evidence="3">CCMP645</strain>
    </source>
</reference>
<feature type="domain" description="DUF4476" evidence="2">
    <location>
        <begin position="64"/>
        <end position="135"/>
    </location>
</feature>
<dbReference type="Pfam" id="PF14771">
    <property type="entry name" value="DUF4476"/>
    <property type="match status" value="1"/>
</dbReference>
<dbReference type="EMBL" id="HBIZ01001833">
    <property type="protein sequence ID" value="CAE0748411.1"/>
    <property type="molecule type" value="Transcribed_RNA"/>
</dbReference>
<organism evidence="3">
    <name type="scientific">Chrysotila carterae</name>
    <name type="common">Marine alga</name>
    <name type="synonym">Syracosphaera carterae</name>
    <dbReference type="NCBI Taxonomy" id="13221"/>
    <lineage>
        <taxon>Eukaryota</taxon>
        <taxon>Haptista</taxon>
        <taxon>Haptophyta</taxon>
        <taxon>Prymnesiophyceae</taxon>
        <taxon>Isochrysidales</taxon>
        <taxon>Isochrysidaceae</taxon>
        <taxon>Chrysotila</taxon>
    </lineage>
</organism>
<dbReference type="InterPro" id="IPR028011">
    <property type="entry name" value="DUF4476"/>
</dbReference>